<dbReference type="InterPro" id="IPR014729">
    <property type="entry name" value="Rossmann-like_a/b/a_fold"/>
</dbReference>
<accession>A0A848DMP1</accession>
<dbReference type="PANTHER" id="PTHR46268">
    <property type="entry name" value="STRESS RESPONSE PROTEIN NHAX"/>
    <property type="match status" value="1"/>
</dbReference>
<proteinExistence type="inferred from homology"/>
<evidence type="ECO:0000313" key="3">
    <source>
        <dbReference type="EMBL" id="NMH94060.1"/>
    </source>
</evidence>
<dbReference type="InterPro" id="IPR006016">
    <property type="entry name" value="UspA"/>
</dbReference>
<organism evidence="3 4">
    <name type="scientific">Pseudonocardia bannensis</name>
    <dbReference type="NCBI Taxonomy" id="630973"/>
    <lineage>
        <taxon>Bacteria</taxon>
        <taxon>Bacillati</taxon>
        <taxon>Actinomycetota</taxon>
        <taxon>Actinomycetes</taxon>
        <taxon>Pseudonocardiales</taxon>
        <taxon>Pseudonocardiaceae</taxon>
        <taxon>Pseudonocardia</taxon>
    </lineage>
</organism>
<dbReference type="Proteomes" id="UP000586918">
    <property type="component" value="Unassembled WGS sequence"/>
</dbReference>
<reference evidence="3 4" key="1">
    <citation type="submission" date="2020-04" db="EMBL/GenBank/DDBJ databases">
        <authorList>
            <person name="Klaysubun C."/>
            <person name="Duangmal K."/>
            <person name="Lipun K."/>
        </authorList>
    </citation>
    <scope>NUCLEOTIDE SEQUENCE [LARGE SCALE GENOMIC DNA]</scope>
    <source>
        <strain evidence="3 4">DSM 45300</strain>
    </source>
</reference>
<keyword evidence="4" id="KW-1185">Reference proteome</keyword>
<dbReference type="CDD" id="cd00293">
    <property type="entry name" value="USP-like"/>
    <property type="match status" value="1"/>
</dbReference>
<feature type="domain" description="UspA" evidence="2">
    <location>
        <begin position="130"/>
        <end position="261"/>
    </location>
</feature>
<dbReference type="Pfam" id="PF00582">
    <property type="entry name" value="Usp"/>
    <property type="match status" value="1"/>
</dbReference>
<comment type="similarity">
    <text evidence="1">Belongs to the universal stress protein A family.</text>
</comment>
<protein>
    <submittedName>
        <fullName evidence="3">Universal stress protein</fullName>
    </submittedName>
</protein>
<gene>
    <name evidence="3" type="ORF">HF519_21270</name>
</gene>
<dbReference type="RefSeq" id="WP_169414754.1">
    <property type="nucleotide sequence ID" value="NZ_JAAXKZ010000093.1"/>
</dbReference>
<evidence type="ECO:0000256" key="1">
    <source>
        <dbReference type="ARBA" id="ARBA00008791"/>
    </source>
</evidence>
<name>A0A848DMP1_9PSEU</name>
<sequence length="282" mass="29379">MTHSRPVLVGADGTGSAVRAVAWAAEEAGLRSCPLVIVCAGGATGNAARVLERARTIARATADVDVRVELWAGDPAEILTVRSLDADLLVVGCGAGRFDTPAPATVSRRAGCPVVAVRAAAGRPVPDRARPIVVAVDGSPDSRAAVDLAARIADERGSPLVAVHVWFESPAAAVRRLRHREPEPGREAAERLLGGCLAGQADRYPGLVVRREIVRGLPTWSLLERSDSAQLMVVGRGGHGRRTPGRRTRALLRGGVCPVAIACAGSPTQRSRPVLARVARAG</sequence>
<dbReference type="SUPFAM" id="SSF52402">
    <property type="entry name" value="Adenine nucleotide alpha hydrolases-like"/>
    <property type="match status" value="2"/>
</dbReference>
<evidence type="ECO:0000313" key="4">
    <source>
        <dbReference type="Proteomes" id="UP000586918"/>
    </source>
</evidence>
<dbReference type="PANTHER" id="PTHR46268:SF27">
    <property type="entry name" value="UNIVERSAL STRESS PROTEIN RV2623"/>
    <property type="match status" value="1"/>
</dbReference>
<dbReference type="EMBL" id="JAAXKZ010000093">
    <property type="protein sequence ID" value="NMH94060.1"/>
    <property type="molecule type" value="Genomic_DNA"/>
</dbReference>
<dbReference type="AlphaFoldDB" id="A0A848DMP1"/>
<comment type="caution">
    <text evidence="3">The sequence shown here is derived from an EMBL/GenBank/DDBJ whole genome shotgun (WGS) entry which is preliminary data.</text>
</comment>
<evidence type="ECO:0000259" key="2">
    <source>
        <dbReference type="Pfam" id="PF00582"/>
    </source>
</evidence>
<dbReference type="Gene3D" id="3.40.50.620">
    <property type="entry name" value="HUPs"/>
    <property type="match status" value="2"/>
</dbReference>